<dbReference type="AlphaFoldDB" id="A0A9P4MCI5"/>
<dbReference type="Proteomes" id="UP000799439">
    <property type="component" value="Unassembled WGS sequence"/>
</dbReference>
<gene>
    <name evidence="1" type="ORF">K461DRAFT_297284</name>
</gene>
<comment type="caution">
    <text evidence="1">The sequence shown here is derived from an EMBL/GenBank/DDBJ whole genome shotgun (WGS) entry which is preliminary data.</text>
</comment>
<dbReference type="CDD" id="cd09917">
    <property type="entry name" value="F-box_SF"/>
    <property type="match status" value="1"/>
</dbReference>
<dbReference type="InterPro" id="IPR036047">
    <property type="entry name" value="F-box-like_dom_sf"/>
</dbReference>
<evidence type="ECO:0008006" key="3">
    <source>
        <dbReference type="Google" id="ProtNLM"/>
    </source>
</evidence>
<evidence type="ECO:0000313" key="2">
    <source>
        <dbReference type="Proteomes" id="UP000799439"/>
    </source>
</evidence>
<evidence type="ECO:0000313" key="1">
    <source>
        <dbReference type="EMBL" id="KAF2148785.1"/>
    </source>
</evidence>
<dbReference type="SUPFAM" id="SSF81383">
    <property type="entry name" value="F-box domain"/>
    <property type="match status" value="1"/>
</dbReference>
<accession>A0A9P4MCI5</accession>
<reference evidence="1" key="1">
    <citation type="journal article" date="2020" name="Stud. Mycol.">
        <title>101 Dothideomycetes genomes: a test case for predicting lifestyles and emergence of pathogens.</title>
        <authorList>
            <person name="Haridas S."/>
            <person name="Albert R."/>
            <person name="Binder M."/>
            <person name="Bloem J."/>
            <person name="Labutti K."/>
            <person name="Salamov A."/>
            <person name="Andreopoulos B."/>
            <person name="Baker S."/>
            <person name="Barry K."/>
            <person name="Bills G."/>
            <person name="Bluhm B."/>
            <person name="Cannon C."/>
            <person name="Castanera R."/>
            <person name="Culley D."/>
            <person name="Daum C."/>
            <person name="Ezra D."/>
            <person name="Gonzalez J."/>
            <person name="Henrissat B."/>
            <person name="Kuo A."/>
            <person name="Liang C."/>
            <person name="Lipzen A."/>
            <person name="Lutzoni F."/>
            <person name="Magnuson J."/>
            <person name="Mondo S."/>
            <person name="Nolan M."/>
            <person name="Ohm R."/>
            <person name="Pangilinan J."/>
            <person name="Park H.-J."/>
            <person name="Ramirez L."/>
            <person name="Alfaro M."/>
            <person name="Sun H."/>
            <person name="Tritt A."/>
            <person name="Yoshinaga Y."/>
            <person name="Zwiers L.-H."/>
            <person name="Turgeon B."/>
            <person name="Goodwin S."/>
            <person name="Spatafora J."/>
            <person name="Crous P."/>
            <person name="Grigoriev I."/>
        </authorList>
    </citation>
    <scope>NUCLEOTIDE SEQUENCE</scope>
    <source>
        <strain evidence="1">CBS 260.36</strain>
    </source>
</reference>
<sequence length="438" mass="50598">MSRFFSILRRHGKKIFTAEDSVHDPAFLSHNEFHHEFSRIEGLPTEIQLQIFCMLEPDDLKSLVYASHTLHQQYSVQRKFILGQLLQIALPGLASTAIAVNQSMNFDGGSVPAAMQFLDNQRTTQLDSLTECTEDQIVLMAIFHWHCIVPLRRSYTEWALSNLADKCRTPRSDFTLSASEELRITRAMYRYQLGCNLLSQQQSSDPSWPTWPDSMEGVLADKFFLYYMPWEVEEMICIHRFACAFYDVVLLETGLRQGPSHRSVDGTFFGIEVSQRAYHDTIVACTGLDVMAKIRYRIKNNKPVVDILRNLQTYRTTFSCAFENPIGHDASTTAWMTSHIKPECLLELRTPFPFTGDADSDGPPFAWTVLWRDTYSDMTGYYIPNTLKDWGYVMWDARRIKETGADELLKKQWNMRLIHGNYAWAEFFDGYPVRMSTD</sequence>
<dbReference type="OrthoDB" id="3795685at2759"/>
<name>A0A9P4MCI5_9PEZI</name>
<protein>
    <recommendedName>
        <fullName evidence="3">F-box domain-containing protein</fullName>
    </recommendedName>
</protein>
<keyword evidence="2" id="KW-1185">Reference proteome</keyword>
<organism evidence="1 2">
    <name type="scientific">Myriangium duriaei CBS 260.36</name>
    <dbReference type="NCBI Taxonomy" id="1168546"/>
    <lineage>
        <taxon>Eukaryota</taxon>
        <taxon>Fungi</taxon>
        <taxon>Dikarya</taxon>
        <taxon>Ascomycota</taxon>
        <taxon>Pezizomycotina</taxon>
        <taxon>Dothideomycetes</taxon>
        <taxon>Dothideomycetidae</taxon>
        <taxon>Myriangiales</taxon>
        <taxon>Myriangiaceae</taxon>
        <taxon>Myriangium</taxon>
    </lineage>
</organism>
<proteinExistence type="predicted"/>
<dbReference type="EMBL" id="ML996092">
    <property type="protein sequence ID" value="KAF2148785.1"/>
    <property type="molecule type" value="Genomic_DNA"/>
</dbReference>